<keyword evidence="4" id="KW-0804">Transcription</keyword>
<keyword evidence="8" id="KW-1185">Reference proteome</keyword>
<evidence type="ECO:0000256" key="2">
    <source>
        <dbReference type="ARBA" id="ARBA00023015"/>
    </source>
</evidence>
<evidence type="ECO:0000313" key="7">
    <source>
        <dbReference type="EMBL" id="THG17952.1"/>
    </source>
</evidence>
<accession>A0A4S4ENN1</accession>
<dbReference type="SMR" id="A0A4S4ENN1"/>
<comment type="subcellular location">
    <subcellularLocation>
        <location evidence="1">Nucleus</location>
    </subcellularLocation>
</comment>
<sequence>MKLKIPRMENPLAQSVEDLRIDLKNQCMLDSGTAESEVDEFWPLSGKPYFHVFLAKSQLKPLYQLHLPVKAQPVLPSSRIPVVLTYRGKNWEIILHGDSSRKRFDPPSWRTFASDNDLKVGDACLFELVEFSSSNHKFRVQILRGDFPSVLLERVNGETPNTPIVVD</sequence>
<evidence type="ECO:0000259" key="6">
    <source>
        <dbReference type="PROSITE" id="PS50863"/>
    </source>
</evidence>
<dbReference type="InterPro" id="IPR044837">
    <property type="entry name" value="REM16-like"/>
</dbReference>
<dbReference type="PROSITE" id="PS50863">
    <property type="entry name" value="B3"/>
    <property type="match status" value="1"/>
</dbReference>
<protein>
    <recommendedName>
        <fullName evidence="6">TF-B3 domain-containing protein</fullName>
    </recommendedName>
</protein>
<keyword evidence="3" id="KW-0238">DNA-binding</keyword>
<dbReference type="Proteomes" id="UP000306102">
    <property type="component" value="Unassembled WGS sequence"/>
</dbReference>
<organism evidence="7 8">
    <name type="scientific">Camellia sinensis var. sinensis</name>
    <name type="common">China tea</name>
    <dbReference type="NCBI Taxonomy" id="542762"/>
    <lineage>
        <taxon>Eukaryota</taxon>
        <taxon>Viridiplantae</taxon>
        <taxon>Streptophyta</taxon>
        <taxon>Embryophyta</taxon>
        <taxon>Tracheophyta</taxon>
        <taxon>Spermatophyta</taxon>
        <taxon>Magnoliopsida</taxon>
        <taxon>eudicotyledons</taxon>
        <taxon>Gunneridae</taxon>
        <taxon>Pentapetalae</taxon>
        <taxon>asterids</taxon>
        <taxon>Ericales</taxon>
        <taxon>Theaceae</taxon>
        <taxon>Camellia</taxon>
    </lineage>
</organism>
<reference evidence="7 8" key="1">
    <citation type="journal article" date="2018" name="Proc. Natl. Acad. Sci. U.S.A.">
        <title>Draft genome sequence of Camellia sinensis var. sinensis provides insights into the evolution of the tea genome and tea quality.</title>
        <authorList>
            <person name="Wei C."/>
            <person name="Yang H."/>
            <person name="Wang S."/>
            <person name="Zhao J."/>
            <person name="Liu C."/>
            <person name="Gao L."/>
            <person name="Xia E."/>
            <person name="Lu Y."/>
            <person name="Tai Y."/>
            <person name="She G."/>
            <person name="Sun J."/>
            <person name="Cao H."/>
            <person name="Tong W."/>
            <person name="Gao Q."/>
            <person name="Li Y."/>
            <person name="Deng W."/>
            <person name="Jiang X."/>
            <person name="Wang W."/>
            <person name="Chen Q."/>
            <person name="Zhang S."/>
            <person name="Li H."/>
            <person name="Wu J."/>
            <person name="Wang P."/>
            <person name="Li P."/>
            <person name="Shi C."/>
            <person name="Zheng F."/>
            <person name="Jian J."/>
            <person name="Huang B."/>
            <person name="Shan D."/>
            <person name="Shi M."/>
            <person name="Fang C."/>
            <person name="Yue Y."/>
            <person name="Li F."/>
            <person name="Li D."/>
            <person name="Wei S."/>
            <person name="Han B."/>
            <person name="Jiang C."/>
            <person name="Yin Y."/>
            <person name="Xia T."/>
            <person name="Zhang Z."/>
            <person name="Bennetzen J.L."/>
            <person name="Zhao S."/>
            <person name="Wan X."/>
        </authorList>
    </citation>
    <scope>NUCLEOTIDE SEQUENCE [LARGE SCALE GENOMIC DNA]</scope>
    <source>
        <strain evidence="8">cv. Shuchazao</strain>
        <tissue evidence="7">Leaf</tissue>
    </source>
</reference>
<dbReference type="GO" id="GO:0003677">
    <property type="term" value="F:DNA binding"/>
    <property type="evidence" value="ECO:0007669"/>
    <property type="project" value="UniProtKB-KW"/>
</dbReference>
<name>A0A4S4ENN1_CAMSN</name>
<comment type="caution">
    <text evidence="7">The sequence shown here is derived from an EMBL/GenBank/DDBJ whole genome shotgun (WGS) entry which is preliminary data.</text>
</comment>
<dbReference type="AlphaFoldDB" id="A0A4S4ENN1"/>
<dbReference type="PANTHER" id="PTHR31391:SF64">
    <property type="entry name" value="B3 DOMAIN-CONTAINING PROTEIN OS06G0112300"/>
    <property type="match status" value="1"/>
</dbReference>
<evidence type="ECO:0000256" key="1">
    <source>
        <dbReference type="ARBA" id="ARBA00004123"/>
    </source>
</evidence>
<dbReference type="Gene3D" id="2.40.330.10">
    <property type="entry name" value="DNA-binding pseudobarrel domain"/>
    <property type="match status" value="1"/>
</dbReference>
<dbReference type="CDD" id="cd10017">
    <property type="entry name" value="B3_DNA"/>
    <property type="match status" value="1"/>
</dbReference>
<dbReference type="Pfam" id="PF02362">
    <property type="entry name" value="B3"/>
    <property type="match status" value="1"/>
</dbReference>
<keyword evidence="5" id="KW-0539">Nucleus</keyword>
<dbReference type="GO" id="GO:0005634">
    <property type="term" value="C:nucleus"/>
    <property type="evidence" value="ECO:0007669"/>
    <property type="project" value="UniProtKB-SubCell"/>
</dbReference>
<evidence type="ECO:0000256" key="4">
    <source>
        <dbReference type="ARBA" id="ARBA00023163"/>
    </source>
</evidence>
<proteinExistence type="predicted"/>
<gene>
    <name evidence="7" type="ORF">TEA_016528</name>
</gene>
<dbReference type="InterPro" id="IPR003340">
    <property type="entry name" value="B3_DNA-bd"/>
</dbReference>
<evidence type="ECO:0000256" key="5">
    <source>
        <dbReference type="ARBA" id="ARBA00023242"/>
    </source>
</evidence>
<dbReference type="PANTHER" id="PTHR31391">
    <property type="entry name" value="B3 DOMAIN-CONTAINING PROTEIN OS11G0197600-RELATED"/>
    <property type="match status" value="1"/>
</dbReference>
<feature type="domain" description="TF-B3" evidence="6">
    <location>
        <begin position="50"/>
        <end position="146"/>
    </location>
</feature>
<evidence type="ECO:0000313" key="8">
    <source>
        <dbReference type="Proteomes" id="UP000306102"/>
    </source>
</evidence>
<dbReference type="EMBL" id="SDRB02003324">
    <property type="protein sequence ID" value="THG17952.1"/>
    <property type="molecule type" value="Genomic_DNA"/>
</dbReference>
<dbReference type="InterPro" id="IPR015300">
    <property type="entry name" value="DNA-bd_pseudobarrel_sf"/>
</dbReference>
<evidence type="ECO:0000256" key="3">
    <source>
        <dbReference type="ARBA" id="ARBA00023125"/>
    </source>
</evidence>
<dbReference type="SUPFAM" id="SSF101936">
    <property type="entry name" value="DNA-binding pseudobarrel domain"/>
    <property type="match status" value="1"/>
</dbReference>
<keyword evidence="2" id="KW-0805">Transcription regulation</keyword>